<name>A0A5N5IAY5_9ROSA</name>
<reference evidence="2" key="2">
    <citation type="submission" date="2019-10" db="EMBL/GenBank/DDBJ databases">
        <title>A de novo genome assembly of a pear dwarfing rootstock.</title>
        <authorList>
            <person name="Wang F."/>
            <person name="Wang J."/>
            <person name="Li S."/>
            <person name="Zhang Y."/>
            <person name="Fang M."/>
            <person name="Ma L."/>
            <person name="Zhao Y."/>
            <person name="Jiang S."/>
        </authorList>
    </citation>
    <scope>NUCLEOTIDE SEQUENCE [LARGE SCALE GENOMIC DNA]</scope>
</reference>
<dbReference type="AlphaFoldDB" id="A0A5N5IAY5"/>
<proteinExistence type="predicted"/>
<reference evidence="1 2" key="1">
    <citation type="submission" date="2019-09" db="EMBL/GenBank/DDBJ databases">
        <authorList>
            <person name="Ou C."/>
        </authorList>
    </citation>
    <scope>NUCLEOTIDE SEQUENCE [LARGE SCALE GENOMIC DNA]</scope>
    <source>
        <strain evidence="1">S2</strain>
        <tissue evidence="1">Leaf</tissue>
    </source>
</reference>
<keyword evidence="2" id="KW-1185">Reference proteome</keyword>
<evidence type="ECO:0000313" key="2">
    <source>
        <dbReference type="Proteomes" id="UP000327157"/>
    </source>
</evidence>
<dbReference type="Proteomes" id="UP000327157">
    <property type="component" value="Chromosome 5"/>
</dbReference>
<organism evidence="1 2">
    <name type="scientific">Pyrus ussuriensis x Pyrus communis</name>
    <dbReference type="NCBI Taxonomy" id="2448454"/>
    <lineage>
        <taxon>Eukaryota</taxon>
        <taxon>Viridiplantae</taxon>
        <taxon>Streptophyta</taxon>
        <taxon>Embryophyta</taxon>
        <taxon>Tracheophyta</taxon>
        <taxon>Spermatophyta</taxon>
        <taxon>Magnoliopsida</taxon>
        <taxon>eudicotyledons</taxon>
        <taxon>Gunneridae</taxon>
        <taxon>Pentapetalae</taxon>
        <taxon>rosids</taxon>
        <taxon>fabids</taxon>
        <taxon>Rosales</taxon>
        <taxon>Rosaceae</taxon>
        <taxon>Amygdaloideae</taxon>
        <taxon>Maleae</taxon>
        <taxon>Pyrus</taxon>
    </lineage>
</organism>
<dbReference type="GO" id="GO:0030246">
    <property type="term" value="F:carbohydrate binding"/>
    <property type="evidence" value="ECO:0007669"/>
    <property type="project" value="UniProtKB-KW"/>
</dbReference>
<comment type="caution">
    <text evidence="1">The sequence shown here is derived from an EMBL/GenBank/DDBJ whole genome shotgun (WGS) entry which is preliminary data.</text>
</comment>
<keyword evidence="1" id="KW-0675">Receptor</keyword>
<keyword evidence="1" id="KW-0418">Kinase</keyword>
<keyword evidence="1" id="KW-0430">Lectin</keyword>
<protein>
    <submittedName>
        <fullName evidence="1">G-type lectin S-receptor-like serine/threonine-protein kinase</fullName>
    </submittedName>
</protein>
<dbReference type="GO" id="GO:0016301">
    <property type="term" value="F:kinase activity"/>
    <property type="evidence" value="ECO:0007669"/>
    <property type="project" value="UniProtKB-KW"/>
</dbReference>
<accession>A0A5N5IAY5</accession>
<sequence length="91" mass="10375">MTYGEEIGMMRKPPLAPTMSLWHNQLHSHLTGKLLKIGANRGKGKVYIMWKGWEQREKVDRASFDGGCRGKQWVQSLSCSGGFDHQDGLQW</sequence>
<keyword evidence="1" id="KW-0808">Transferase</keyword>
<reference evidence="1 2" key="3">
    <citation type="submission" date="2019-11" db="EMBL/GenBank/DDBJ databases">
        <title>A de novo genome assembly of a pear dwarfing rootstock.</title>
        <authorList>
            <person name="Wang F."/>
            <person name="Wang J."/>
            <person name="Li S."/>
            <person name="Zhang Y."/>
            <person name="Fang M."/>
            <person name="Ma L."/>
            <person name="Zhao Y."/>
            <person name="Jiang S."/>
        </authorList>
    </citation>
    <scope>NUCLEOTIDE SEQUENCE [LARGE SCALE GENOMIC DNA]</scope>
    <source>
        <strain evidence="1">S2</strain>
        <tissue evidence="1">Leaf</tissue>
    </source>
</reference>
<gene>
    <name evidence="1" type="ORF">D8674_026275</name>
</gene>
<dbReference type="EMBL" id="SMOL01000004">
    <property type="protein sequence ID" value="KAB2635741.1"/>
    <property type="molecule type" value="Genomic_DNA"/>
</dbReference>
<evidence type="ECO:0000313" key="1">
    <source>
        <dbReference type="EMBL" id="KAB2635741.1"/>
    </source>
</evidence>